<dbReference type="PRINTS" id="PR00315">
    <property type="entry name" value="ELONGATNFCT"/>
</dbReference>
<dbReference type="GO" id="GO:0003746">
    <property type="term" value="F:translation elongation factor activity"/>
    <property type="evidence" value="ECO:0007669"/>
    <property type="project" value="UniProtKB-KW"/>
</dbReference>
<keyword evidence="8" id="KW-0342">GTP-binding</keyword>
<dbReference type="InterPro" id="IPR000795">
    <property type="entry name" value="T_Tr_GTP-bd_dom"/>
</dbReference>
<comment type="catalytic activity">
    <reaction evidence="10">
        <text>GTP + H2O = GDP + phosphate + H(+)</text>
        <dbReference type="Rhea" id="RHEA:19669"/>
        <dbReference type="ChEBI" id="CHEBI:15377"/>
        <dbReference type="ChEBI" id="CHEBI:15378"/>
        <dbReference type="ChEBI" id="CHEBI:37565"/>
        <dbReference type="ChEBI" id="CHEBI:43474"/>
        <dbReference type="ChEBI" id="CHEBI:58189"/>
    </reaction>
    <physiologicalReaction direction="left-to-right" evidence="10">
        <dbReference type="Rhea" id="RHEA:19670"/>
    </physiologicalReaction>
</comment>
<dbReference type="GO" id="GO:0005525">
    <property type="term" value="F:GTP binding"/>
    <property type="evidence" value="ECO:0007669"/>
    <property type="project" value="UniProtKB-KW"/>
</dbReference>
<dbReference type="CDD" id="cd04096">
    <property type="entry name" value="eEF2_snRNP_like_C"/>
    <property type="match status" value="1"/>
</dbReference>
<dbReference type="Proteomes" id="UP000274922">
    <property type="component" value="Unassembled WGS sequence"/>
</dbReference>
<evidence type="ECO:0000313" key="13">
    <source>
        <dbReference type="Proteomes" id="UP000274922"/>
    </source>
</evidence>
<dbReference type="SUPFAM" id="SSF50447">
    <property type="entry name" value="Translation proteins"/>
    <property type="match status" value="1"/>
</dbReference>
<evidence type="ECO:0000256" key="3">
    <source>
        <dbReference type="ARBA" id="ARBA00022490"/>
    </source>
</evidence>
<evidence type="ECO:0000256" key="4">
    <source>
        <dbReference type="ARBA" id="ARBA00022741"/>
    </source>
</evidence>
<dbReference type="PROSITE" id="PS51722">
    <property type="entry name" value="G_TR_2"/>
    <property type="match status" value="1"/>
</dbReference>
<dbReference type="InterPro" id="IPR009000">
    <property type="entry name" value="Transl_B-barrel_sf"/>
</dbReference>
<dbReference type="InterPro" id="IPR035647">
    <property type="entry name" value="EFG_III/V"/>
</dbReference>
<gene>
    <name evidence="12" type="ORF">CXG81DRAFT_19155</name>
</gene>
<evidence type="ECO:0000313" key="12">
    <source>
        <dbReference type="EMBL" id="RKP01013.1"/>
    </source>
</evidence>
<dbReference type="CDD" id="cd01681">
    <property type="entry name" value="aeEF2_snRNP_like_IV"/>
    <property type="match status" value="1"/>
</dbReference>
<dbReference type="AlphaFoldDB" id="A0A4P9X723"/>
<evidence type="ECO:0000256" key="6">
    <source>
        <dbReference type="ARBA" id="ARBA00022801"/>
    </source>
</evidence>
<keyword evidence="5" id="KW-0251">Elongation factor</keyword>
<evidence type="ECO:0000259" key="11">
    <source>
        <dbReference type="PROSITE" id="PS51722"/>
    </source>
</evidence>
<dbReference type="SUPFAM" id="SSF54211">
    <property type="entry name" value="Ribosomal protein S5 domain 2-like"/>
    <property type="match status" value="1"/>
</dbReference>
<dbReference type="Pfam" id="PF00679">
    <property type="entry name" value="EFG_C"/>
    <property type="match status" value="1"/>
</dbReference>
<feature type="domain" description="Tr-type G" evidence="11">
    <location>
        <begin position="17"/>
        <end position="253"/>
    </location>
</feature>
<dbReference type="CDD" id="cd03700">
    <property type="entry name" value="EF2_snRNP_like_II"/>
    <property type="match status" value="1"/>
</dbReference>
<dbReference type="InterPro" id="IPR000640">
    <property type="entry name" value="EFG_V-like"/>
</dbReference>
<dbReference type="Pfam" id="PF14492">
    <property type="entry name" value="EFG_III"/>
    <property type="match status" value="1"/>
</dbReference>
<evidence type="ECO:0000256" key="2">
    <source>
        <dbReference type="ARBA" id="ARBA00017891"/>
    </source>
</evidence>
<dbReference type="InterPro" id="IPR005225">
    <property type="entry name" value="Small_GTP-bd"/>
</dbReference>
<dbReference type="InterPro" id="IPR031157">
    <property type="entry name" value="G_TR_CS"/>
</dbReference>
<dbReference type="FunFam" id="3.30.230.10:FF:000006">
    <property type="entry name" value="Translation elongation factor 2"/>
    <property type="match status" value="1"/>
</dbReference>
<keyword evidence="7" id="KW-0648">Protein biosynthesis</keyword>
<evidence type="ECO:0000256" key="9">
    <source>
        <dbReference type="ARBA" id="ARBA00024731"/>
    </source>
</evidence>
<dbReference type="GO" id="GO:0043022">
    <property type="term" value="F:ribosome binding"/>
    <property type="evidence" value="ECO:0007669"/>
    <property type="project" value="TreeGrafter"/>
</dbReference>
<dbReference type="CDD" id="cd16261">
    <property type="entry name" value="EF2_snRNP_III"/>
    <property type="match status" value="1"/>
</dbReference>
<comment type="function">
    <text evidence="9">Catalyzes the GTP-dependent ribosomal translocation step during translation elongation. During this step, the ribosome changes from the pre-translocational (PRE) to the post-translocational (POST) state as the newly formed A-site-bound peptidyl-tRNA and P-site-bound deacylated tRNA move to the P and E sites, respectively. Catalyzes the coordinated movement of the two tRNA molecules, the mRNA and conformational changes in the ribosome.</text>
</comment>
<dbReference type="InterPro" id="IPR004161">
    <property type="entry name" value="EFTu-like_2"/>
</dbReference>
<dbReference type="GO" id="GO:0003924">
    <property type="term" value="F:GTPase activity"/>
    <property type="evidence" value="ECO:0007669"/>
    <property type="project" value="InterPro"/>
</dbReference>
<dbReference type="InterPro" id="IPR005517">
    <property type="entry name" value="Transl_elong_EFG/EF2_IV"/>
</dbReference>
<evidence type="ECO:0000256" key="8">
    <source>
        <dbReference type="ARBA" id="ARBA00023134"/>
    </source>
</evidence>
<keyword evidence="4" id="KW-0547">Nucleotide-binding</keyword>
<dbReference type="PANTHER" id="PTHR42908">
    <property type="entry name" value="TRANSLATION ELONGATION FACTOR-RELATED"/>
    <property type="match status" value="1"/>
</dbReference>
<dbReference type="FunFam" id="3.40.50.300:FF:000058">
    <property type="entry name" value="Translation elongation factor 2"/>
    <property type="match status" value="1"/>
</dbReference>
<dbReference type="GO" id="GO:0005829">
    <property type="term" value="C:cytosol"/>
    <property type="evidence" value="ECO:0007669"/>
    <property type="project" value="TreeGrafter"/>
</dbReference>
<organism evidence="12 13">
    <name type="scientific">Caulochytrium protostelioides</name>
    <dbReference type="NCBI Taxonomy" id="1555241"/>
    <lineage>
        <taxon>Eukaryota</taxon>
        <taxon>Fungi</taxon>
        <taxon>Fungi incertae sedis</taxon>
        <taxon>Chytridiomycota</taxon>
        <taxon>Chytridiomycota incertae sedis</taxon>
        <taxon>Chytridiomycetes</taxon>
        <taxon>Caulochytriales</taxon>
        <taxon>Caulochytriaceae</taxon>
        <taxon>Caulochytrium</taxon>
    </lineage>
</organism>
<dbReference type="Gene3D" id="3.30.230.10">
    <property type="match status" value="1"/>
</dbReference>
<dbReference type="SUPFAM" id="SSF54980">
    <property type="entry name" value="EF-G C-terminal domain-like"/>
    <property type="match status" value="2"/>
</dbReference>
<dbReference type="Gene3D" id="3.30.70.240">
    <property type="match status" value="1"/>
</dbReference>
<dbReference type="FunFam" id="3.30.70.240:FF:000003">
    <property type="entry name" value="Translation elongation factor 2"/>
    <property type="match status" value="1"/>
</dbReference>
<dbReference type="Gene3D" id="3.40.50.300">
    <property type="entry name" value="P-loop containing nucleotide triphosphate hydrolases"/>
    <property type="match status" value="1"/>
</dbReference>
<dbReference type="PANTHER" id="PTHR42908:SF10">
    <property type="entry name" value="EUKARYOTIC TRANSLATION ELONGATION FACTOR 2"/>
    <property type="match status" value="1"/>
</dbReference>
<dbReference type="InterPro" id="IPR014721">
    <property type="entry name" value="Ribsml_uS5_D2-typ_fold_subgr"/>
</dbReference>
<evidence type="ECO:0000256" key="7">
    <source>
        <dbReference type="ARBA" id="ARBA00022917"/>
    </source>
</evidence>
<dbReference type="FunFam" id="3.90.1430.10:FF:000003">
    <property type="entry name" value="Elongation factor 2"/>
    <property type="match status" value="1"/>
</dbReference>
<dbReference type="Pfam" id="PF03764">
    <property type="entry name" value="EFG_IV"/>
    <property type="match status" value="1"/>
</dbReference>
<dbReference type="Pfam" id="PF03144">
    <property type="entry name" value="GTP_EFTU_D2"/>
    <property type="match status" value="1"/>
</dbReference>
<evidence type="ECO:0000256" key="1">
    <source>
        <dbReference type="ARBA" id="ARBA00004496"/>
    </source>
</evidence>
<dbReference type="PROSITE" id="PS00301">
    <property type="entry name" value="G_TR_1"/>
    <property type="match status" value="1"/>
</dbReference>
<keyword evidence="6" id="KW-0378">Hydrolase</keyword>
<dbReference type="Gene3D" id="2.40.30.10">
    <property type="entry name" value="Translation factors"/>
    <property type="match status" value="1"/>
</dbReference>
<dbReference type="GO" id="GO:1990904">
    <property type="term" value="C:ribonucleoprotein complex"/>
    <property type="evidence" value="ECO:0007669"/>
    <property type="project" value="TreeGrafter"/>
</dbReference>
<evidence type="ECO:0000256" key="10">
    <source>
        <dbReference type="ARBA" id="ARBA00049117"/>
    </source>
</evidence>
<dbReference type="SMART" id="SM00838">
    <property type="entry name" value="EFG_C"/>
    <property type="match status" value="1"/>
</dbReference>
<dbReference type="STRING" id="1555241.A0A4P9X723"/>
<dbReference type="Pfam" id="PF00009">
    <property type="entry name" value="GTP_EFTU"/>
    <property type="match status" value="1"/>
</dbReference>
<keyword evidence="3" id="KW-0963">Cytoplasm</keyword>
<protein>
    <recommendedName>
        <fullName evidence="2">Elongation factor 2</fullName>
    </recommendedName>
</protein>
<keyword evidence="13" id="KW-1185">Reference proteome</keyword>
<dbReference type="Gene3D" id="3.30.70.870">
    <property type="entry name" value="Elongation Factor G (Translational Gtpase), domain 3"/>
    <property type="match status" value="1"/>
</dbReference>
<dbReference type="FunFam" id="2.40.30.10:FF:000010">
    <property type="entry name" value="Translation elongation factor 2"/>
    <property type="match status" value="1"/>
</dbReference>
<dbReference type="EMBL" id="ML014189">
    <property type="protein sequence ID" value="RKP01013.1"/>
    <property type="molecule type" value="Genomic_DNA"/>
</dbReference>
<reference evidence="13" key="1">
    <citation type="journal article" date="2018" name="Nat. Microbiol.">
        <title>Leveraging single-cell genomics to expand the fungal tree of life.</title>
        <authorList>
            <person name="Ahrendt S.R."/>
            <person name="Quandt C.A."/>
            <person name="Ciobanu D."/>
            <person name="Clum A."/>
            <person name="Salamov A."/>
            <person name="Andreopoulos B."/>
            <person name="Cheng J.F."/>
            <person name="Woyke T."/>
            <person name="Pelin A."/>
            <person name="Henrissat B."/>
            <person name="Reynolds N.K."/>
            <person name="Benny G.L."/>
            <person name="Smith M.E."/>
            <person name="James T.Y."/>
            <person name="Grigoriev I.V."/>
        </authorList>
    </citation>
    <scope>NUCLEOTIDE SEQUENCE [LARGE SCALE GENOMIC DNA]</scope>
    <source>
        <strain evidence="13">ATCC 52028</strain>
    </source>
</reference>
<dbReference type="SMART" id="SM00889">
    <property type="entry name" value="EFG_IV"/>
    <property type="match status" value="1"/>
</dbReference>
<dbReference type="OrthoDB" id="364892at2759"/>
<comment type="subcellular location">
    <subcellularLocation>
        <location evidence="1">Cytoplasm</location>
    </subcellularLocation>
</comment>
<accession>A0A4P9X723</accession>
<evidence type="ECO:0000256" key="5">
    <source>
        <dbReference type="ARBA" id="ARBA00022768"/>
    </source>
</evidence>
<proteinExistence type="predicted"/>
<dbReference type="InterPro" id="IPR041095">
    <property type="entry name" value="EFG_II"/>
</dbReference>
<dbReference type="SUPFAM" id="SSF52540">
    <property type="entry name" value="P-loop containing nucleoside triphosphate hydrolases"/>
    <property type="match status" value="1"/>
</dbReference>
<dbReference type="NCBIfam" id="TIGR00231">
    <property type="entry name" value="small_GTP"/>
    <property type="match status" value="1"/>
</dbReference>
<sequence length="842" mass="93512">MVHFSVDQIRELMDKQSNIRNISVIAHVDHGKSTLTDSLVSKAGIIASAKAGDARYTDTRQDEQDRGITIKSTAISMFFEMTEDDMTDIKQKSEGREFLINLIDSPGHVDFSSEVTAALRVTDGALVVVDTIEGVCVQTETVLRQALGERIKPVVCINKVDRALLELQLTKEDLYNNFLRAVESVNVVIATYIDPEMGDVQVYPDQGTVAFGSGLHGWAFTLRQFANRYAKKFGADRAKMMQKLWGENYFNPATKKWSKTSTDANGKPLERAFNMFILDPIFKLFDSIMNMKKDQTAAMLEKLEIKLKPEERDLEGKPLLKVVMRKFLPAAEALLEMIVIHLPSPATAQRYRVASLYEGPQDDECANGIRECDPKGPLMLYVSKMVPTSDKGRFYAFGRVFSGTVKAGLKVRIQGPNYVPGKKEDLFIKSIQRTVLMMGRVVESIDDCPAGNIVGLVGIDQFLLKSGTITTNENAHNMKVMKFSVSPVVQVAVEVKNANDLPKLVEGLKRLSKSDPCVLCYISDSGEHIVAGAGELHLEICLKDLEEDHAGVPLKTGDPVTQFRETVQAESSMTCLSKSPNKHNRIFMKAAPIQEELAVEIEAGTINPRDDIKARARILADKYEWDVTEARRIWCFGPETNGANLLVDCTKGVQYLNEIKDSCVAAFQWATKEGCIADEAMRACRFNILDVALHADAIHRGGGQIIPTCRRVVYASVLKAEPGLMEPVFLVEIQCPESAMGGIYGVLNRRRGHVTAEEQRPGTPLYNIKAFLPVMESFGFTADLRAATGGQAFPQCVFDHWQLMNGSPIEAGSKLNEMITKVRVRKGLPAAMQPFEHWYDKL</sequence>
<dbReference type="CDD" id="cd01885">
    <property type="entry name" value="EF2"/>
    <property type="match status" value="1"/>
</dbReference>
<name>A0A4P9X723_9FUNG</name>
<dbReference type="InterPro" id="IPR027417">
    <property type="entry name" value="P-loop_NTPase"/>
</dbReference>
<dbReference type="FunFam" id="3.30.70.870:FF:000002">
    <property type="entry name" value="Translation elongation factor 2"/>
    <property type="match status" value="1"/>
</dbReference>
<dbReference type="InterPro" id="IPR020568">
    <property type="entry name" value="Ribosomal_Su5_D2-typ_SF"/>
</dbReference>